<proteinExistence type="predicted"/>
<keyword evidence="3" id="KW-1185">Reference proteome</keyword>
<gene>
    <name evidence="2" type="ORF">GTA08_BOTSDO07507</name>
</gene>
<evidence type="ECO:0000256" key="1">
    <source>
        <dbReference type="SAM" id="MobiDB-lite"/>
    </source>
</evidence>
<name>A0A8H4N036_9PEZI</name>
<dbReference type="AlphaFoldDB" id="A0A8H4N036"/>
<comment type="caution">
    <text evidence="2">The sequence shown here is derived from an EMBL/GenBank/DDBJ whole genome shotgun (WGS) entry which is preliminary data.</text>
</comment>
<dbReference type="EMBL" id="WWBZ02000051">
    <property type="protein sequence ID" value="KAF4303925.1"/>
    <property type="molecule type" value="Genomic_DNA"/>
</dbReference>
<organism evidence="2 3">
    <name type="scientific">Botryosphaeria dothidea</name>
    <dbReference type="NCBI Taxonomy" id="55169"/>
    <lineage>
        <taxon>Eukaryota</taxon>
        <taxon>Fungi</taxon>
        <taxon>Dikarya</taxon>
        <taxon>Ascomycota</taxon>
        <taxon>Pezizomycotina</taxon>
        <taxon>Dothideomycetes</taxon>
        <taxon>Dothideomycetes incertae sedis</taxon>
        <taxon>Botryosphaeriales</taxon>
        <taxon>Botryosphaeriaceae</taxon>
        <taxon>Botryosphaeria</taxon>
    </lineage>
</organism>
<protein>
    <submittedName>
        <fullName evidence="2">Uncharacterized protein</fullName>
    </submittedName>
</protein>
<sequence length="154" mass="16518">MSTRNSHPPNLSDAAWHDDALAAPNLPCTSVTNAKIPSTSPLHTSTSPRPPTLTLSHRSSPLLVPAYTHSTTAAWCSPAKLKKLNRALAPSSCPRVSQSSIPTIAHACRAAQAGQNGVRAQARISAMWDGSAGWASKSEWERCWKRESGASRRR</sequence>
<accession>A0A8H4N036</accession>
<reference evidence="2" key="1">
    <citation type="submission" date="2020-04" db="EMBL/GenBank/DDBJ databases">
        <title>Genome Assembly and Annotation of Botryosphaeria dothidea sdau 11-99, a Latent Pathogen of Apple Fruit Ring Rot in China.</title>
        <authorList>
            <person name="Yu C."/>
            <person name="Diao Y."/>
            <person name="Lu Q."/>
            <person name="Zhao J."/>
            <person name="Cui S."/>
            <person name="Peng C."/>
            <person name="He B."/>
            <person name="Liu H."/>
        </authorList>
    </citation>
    <scope>NUCLEOTIDE SEQUENCE [LARGE SCALE GENOMIC DNA]</scope>
    <source>
        <strain evidence="2">Sdau11-99</strain>
    </source>
</reference>
<evidence type="ECO:0000313" key="2">
    <source>
        <dbReference type="EMBL" id="KAF4303925.1"/>
    </source>
</evidence>
<evidence type="ECO:0000313" key="3">
    <source>
        <dbReference type="Proteomes" id="UP000572817"/>
    </source>
</evidence>
<dbReference type="Proteomes" id="UP000572817">
    <property type="component" value="Unassembled WGS sequence"/>
</dbReference>
<feature type="compositionally biased region" description="Low complexity" evidence="1">
    <location>
        <begin position="37"/>
        <end position="56"/>
    </location>
</feature>
<feature type="region of interest" description="Disordered" evidence="1">
    <location>
        <begin position="32"/>
        <end position="57"/>
    </location>
</feature>